<dbReference type="EMBL" id="CM000883">
    <property type="protein sequence ID" value="PNT65136.1"/>
    <property type="molecule type" value="Genomic_DNA"/>
</dbReference>
<reference evidence="1 2" key="1">
    <citation type="journal article" date="2010" name="Nature">
        <title>Genome sequencing and analysis of the model grass Brachypodium distachyon.</title>
        <authorList>
            <consortium name="International Brachypodium Initiative"/>
        </authorList>
    </citation>
    <scope>NUCLEOTIDE SEQUENCE [LARGE SCALE GENOMIC DNA]</scope>
    <source>
        <strain evidence="1 2">Bd21</strain>
    </source>
</reference>
<accession>A0A2K2CSY0</accession>
<sequence>MLQVNDMVLNLYLSKKYGPFPSPRCLVACQTFHLFFVPRPSSLAWPHPASSVFPHAEFSFSLRASSSLSPLP</sequence>
<proteinExistence type="predicted"/>
<reference evidence="2" key="3">
    <citation type="submission" date="2018-08" db="UniProtKB">
        <authorList>
            <consortium name="EnsemblPlants"/>
        </authorList>
    </citation>
    <scope>IDENTIFICATION</scope>
    <source>
        <strain evidence="2">cv. Bd21</strain>
    </source>
</reference>
<evidence type="ECO:0000313" key="1">
    <source>
        <dbReference type="EMBL" id="PNT65136.1"/>
    </source>
</evidence>
<protein>
    <submittedName>
        <fullName evidence="1 2">Uncharacterized protein</fullName>
    </submittedName>
</protein>
<name>A0A2K2CSY0_BRADI</name>
<dbReference type="Proteomes" id="UP000008810">
    <property type="component" value="Chromosome 4"/>
</dbReference>
<reference evidence="1" key="2">
    <citation type="submission" date="2017-06" db="EMBL/GenBank/DDBJ databases">
        <title>WGS assembly of Brachypodium distachyon.</title>
        <authorList>
            <consortium name="The International Brachypodium Initiative"/>
            <person name="Lucas S."/>
            <person name="Harmon-Smith M."/>
            <person name="Lail K."/>
            <person name="Tice H."/>
            <person name="Grimwood J."/>
            <person name="Bruce D."/>
            <person name="Barry K."/>
            <person name="Shu S."/>
            <person name="Lindquist E."/>
            <person name="Wang M."/>
            <person name="Pitluck S."/>
            <person name="Vogel J.P."/>
            <person name="Garvin D.F."/>
            <person name="Mockler T.C."/>
            <person name="Schmutz J."/>
            <person name="Rokhsar D."/>
            <person name="Bevan M.W."/>
        </authorList>
    </citation>
    <scope>NUCLEOTIDE SEQUENCE</scope>
    <source>
        <strain evidence="1">Bd21</strain>
    </source>
</reference>
<dbReference type="AlphaFoldDB" id="A0A2K2CSY0"/>
<dbReference type="InParanoid" id="A0A2K2CSY0"/>
<keyword evidence="3" id="KW-1185">Reference proteome</keyword>
<evidence type="ECO:0000313" key="3">
    <source>
        <dbReference type="Proteomes" id="UP000008810"/>
    </source>
</evidence>
<dbReference type="Gramene" id="PNT65136">
    <property type="protein sequence ID" value="PNT65136"/>
    <property type="gene ID" value="BRADI_4g37866v3"/>
</dbReference>
<organism evidence="1">
    <name type="scientific">Brachypodium distachyon</name>
    <name type="common">Purple false brome</name>
    <name type="synonym">Trachynia distachya</name>
    <dbReference type="NCBI Taxonomy" id="15368"/>
    <lineage>
        <taxon>Eukaryota</taxon>
        <taxon>Viridiplantae</taxon>
        <taxon>Streptophyta</taxon>
        <taxon>Embryophyta</taxon>
        <taxon>Tracheophyta</taxon>
        <taxon>Spermatophyta</taxon>
        <taxon>Magnoliopsida</taxon>
        <taxon>Liliopsida</taxon>
        <taxon>Poales</taxon>
        <taxon>Poaceae</taxon>
        <taxon>BOP clade</taxon>
        <taxon>Pooideae</taxon>
        <taxon>Stipodae</taxon>
        <taxon>Brachypodieae</taxon>
        <taxon>Brachypodium</taxon>
    </lineage>
</organism>
<evidence type="ECO:0000313" key="2">
    <source>
        <dbReference type="EnsemblPlants" id="PNT65136"/>
    </source>
</evidence>
<gene>
    <name evidence="1" type="ORF">BRADI_4g37866v3</name>
</gene>
<dbReference type="EnsemblPlants" id="PNT65136">
    <property type="protein sequence ID" value="PNT65136"/>
    <property type="gene ID" value="BRADI_4g37866v3"/>
</dbReference>